<dbReference type="EMBL" id="CAKKNE010000003">
    <property type="protein sequence ID" value="CAH0371145.1"/>
    <property type="molecule type" value="Genomic_DNA"/>
</dbReference>
<sequence length="269" mass="29775">MWTWRALLLSGAVGVSVANIITVIVAYDAVAFPHQMISDYVATAPGAAVANWAWPLFILSHALFEARLFHRIKQHKAKAPQAYKYWVYSLYGLVFGWLSMVLCLVFDIRSCPREHSVLGGLYGGAWLLGQSIRCAVDDEREKLGLAKAPRLARTRLALCVLEAATAPFLVAGMQLPLKWCPHWLSAFCVVCEHVLWVHARTLVCLASYYPDAASLDGVIEAPRPRSAPSSPARLSRVIEAVREHNSKVPDLDKPRKRIGFRAHVVAGPL</sequence>
<accession>A0A8J2WJJ2</accession>
<keyword evidence="3" id="KW-1185">Reference proteome</keyword>
<keyword evidence="1" id="KW-0812">Transmembrane</keyword>
<keyword evidence="1" id="KW-0472">Membrane</keyword>
<evidence type="ECO:0000256" key="1">
    <source>
        <dbReference type="SAM" id="Phobius"/>
    </source>
</evidence>
<protein>
    <submittedName>
        <fullName evidence="2">Uncharacterized protein</fullName>
    </submittedName>
</protein>
<keyword evidence="1" id="KW-1133">Transmembrane helix</keyword>
<comment type="caution">
    <text evidence="2">The sequence shown here is derived from an EMBL/GenBank/DDBJ whole genome shotgun (WGS) entry which is preliminary data.</text>
</comment>
<reference evidence="2" key="1">
    <citation type="submission" date="2021-11" db="EMBL/GenBank/DDBJ databases">
        <authorList>
            <consortium name="Genoscope - CEA"/>
            <person name="William W."/>
        </authorList>
    </citation>
    <scope>NUCLEOTIDE SEQUENCE</scope>
</reference>
<name>A0A8J2WJJ2_9STRA</name>
<dbReference type="AlphaFoldDB" id="A0A8J2WJJ2"/>
<gene>
    <name evidence="2" type="ORF">PECAL_3P10730</name>
</gene>
<organism evidence="2 3">
    <name type="scientific">Pelagomonas calceolata</name>
    <dbReference type="NCBI Taxonomy" id="35677"/>
    <lineage>
        <taxon>Eukaryota</taxon>
        <taxon>Sar</taxon>
        <taxon>Stramenopiles</taxon>
        <taxon>Ochrophyta</taxon>
        <taxon>Pelagophyceae</taxon>
        <taxon>Pelagomonadales</taxon>
        <taxon>Pelagomonadaceae</taxon>
        <taxon>Pelagomonas</taxon>
    </lineage>
</organism>
<proteinExistence type="predicted"/>
<dbReference type="Proteomes" id="UP000789595">
    <property type="component" value="Unassembled WGS sequence"/>
</dbReference>
<feature type="transmembrane region" description="Helical" evidence="1">
    <location>
        <begin position="85"/>
        <end position="108"/>
    </location>
</feature>
<evidence type="ECO:0000313" key="3">
    <source>
        <dbReference type="Proteomes" id="UP000789595"/>
    </source>
</evidence>
<evidence type="ECO:0000313" key="2">
    <source>
        <dbReference type="EMBL" id="CAH0371145.1"/>
    </source>
</evidence>
<feature type="transmembrane region" description="Helical" evidence="1">
    <location>
        <begin position="42"/>
        <end position="64"/>
    </location>
</feature>